<keyword evidence="3" id="KW-1185">Reference proteome</keyword>
<sequence>MAELDGSTRRVDLGRGVVITAPGLRGRAALQEGALGGRSGEPERTTGAWDDALGRAGMRQLVAVEVEAAEAPGGAGGAGGEVRTGAGEPGLVLDVPDLGPTRGQVLLLVDEAGVPSWHYPEPAVGGAVDDASRGGAGNVRFVVPAAVATPRVEEGADAPVGDRSLITLIGKKILSVLVYPILDDLVGAAARVIAGRWESARRPTRLRDFGPAVYGTPATGDGFDTAGLTSGRALLFVHGTFATSHGSFGALPRATMEALATRYGGRVFALDHPSLSVDPTQNALELTRLVRAIGPDASVDLDVVCHSRGGLVARALAEVGAQSGGRVTVGRTVFVASPNSGTPLADGEHMGAWVDRMTALLNLVPPGPWTVVTDVLDGVLEVVKIIGQGALGGLPGLASMRPGGEFLGGIATAAPDPSRLYAIDADFEPTGSLATLWQFPESVLDKVFGDQANDGVVPSDGVGFVDGPLGFRVSEDQSLRLKSDAGTWHCSFFTQPRVAEALTTWLPG</sequence>
<dbReference type="InterPro" id="IPR029058">
    <property type="entry name" value="AB_hydrolase_fold"/>
</dbReference>
<feature type="domain" description="DUF7379" evidence="1">
    <location>
        <begin position="234"/>
        <end position="408"/>
    </location>
</feature>
<gene>
    <name evidence="2" type="ORF">OO014_17890</name>
</gene>
<evidence type="ECO:0000313" key="3">
    <source>
        <dbReference type="Proteomes" id="UP001150259"/>
    </source>
</evidence>
<proteinExistence type="predicted"/>
<evidence type="ECO:0000259" key="1">
    <source>
        <dbReference type="Pfam" id="PF24096"/>
    </source>
</evidence>
<dbReference type="Gene3D" id="3.40.50.1820">
    <property type="entry name" value="alpha/beta hydrolase"/>
    <property type="match status" value="1"/>
</dbReference>
<dbReference type="SUPFAM" id="SSF53474">
    <property type="entry name" value="alpha/beta-Hydrolases"/>
    <property type="match status" value="1"/>
</dbReference>
<name>A0ABT5GLJ7_9MICO</name>
<evidence type="ECO:0000313" key="2">
    <source>
        <dbReference type="EMBL" id="MDC5699125.1"/>
    </source>
</evidence>
<dbReference type="EMBL" id="JAPFQL010000110">
    <property type="protein sequence ID" value="MDC5699125.1"/>
    <property type="molecule type" value="Genomic_DNA"/>
</dbReference>
<comment type="caution">
    <text evidence="2">The sequence shown here is derived from an EMBL/GenBank/DDBJ whole genome shotgun (WGS) entry which is preliminary data.</text>
</comment>
<dbReference type="RefSeq" id="WP_272463684.1">
    <property type="nucleotide sequence ID" value="NZ_JAPFQL010000110.1"/>
</dbReference>
<dbReference type="Pfam" id="PF24096">
    <property type="entry name" value="DUF7379"/>
    <property type="match status" value="1"/>
</dbReference>
<reference evidence="2 3" key="1">
    <citation type="submission" date="2022-11" db="EMBL/GenBank/DDBJ databases">
        <title>Anaerobic phenanthrene biodegradation by a DNRA strain PheN6.</title>
        <authorList>
            <person name="Zhang Z."/>
        </authorList>
    </citation>
    <scope>NUCLEOTIDE SEQUENCE [LARGE SCALE GENOMIC DNA]</scope>
    <source>
        <strain evidence="2 3">PheN6</strain>
    </source>
</reference>
<dbReference type="Proteomes" id="UP001150259">
    <property type="component" value="Unassembled WGS sequence"/>
</dbReference>
<accession>A0ABT5GLJ7</accession>
<dbReference type="InterPro" id="IPR055803">
    <property type="entry name" value="DUF7379"/>
</dbReference>
<organism evidence="2 3">
    <name type="scientific">Intrasporangium calvum</name>
    <dbReference type="NCBI Taxonomy" id="53358"/>
    <lineage>
        <taxon>Bacteria</taxon>
        <taxon>Bacillati</taxon>
        <taxon>Actinomycetota</taxon>
        <taxon>Actinomycetes</taxon>
        <taxon>Micrococcales</taxon>
        <taxon>Intrasporangiaceae</taxon>
        <taxon>Intrasporangium</taxon>
    </lineage>
</organism>
<protein>
    <recommendedName>
        <fullName evidence="1">DUF7379 domain-containing protein</fullName>
    </recommendedName>
</protein>